<evidence type="ECO:0000256" key="6">
    <source>
        <dbReference type="ARBA" id="ARBA00023002"/>
    </source>
</evidence>
<name>A0ABP8CZZ3_9FLAO</name>
<dbReference type="PANTHER" id="PTHR43673">
    <property type="entry name" value="NAD(P)H NITROREDUCTASE YDGI-RELATED"/>
    <property type="match status" value="1"/>
</dbReference>
<dbReference type="PANTHER" id="PTHR43673:SF2">
    <property type="entry name" value="NITROREDUCTASE"/>
    <property type="match status" value="1"/>
</dbReference>
<dbReference type="Gene3D" id="3.40.109.10">
    <property type="entry name" value="NADH Oxidase"/>
    <property type="match status" value="1"/>
</dbReference>
<keyword evidence="3" id="KW-0285">Flavoprotein</keyword>
<gene>
    <name evidence="8" type="ORF">GCM10022292_26710</name>
</gene>
<keyword evidence="4" id="KW-0288">FMN</keyword>
<evidence type="ECO:0000256" key="1">
    <source>
        <dbReference type="ARBA" id="ARBA00001917"/>
    </source>
</evidence>
<comment type="cofactor">
    <cofactor evidence="1">
        <name>FMN</name>
        <dbReference type="ChEBI" id="CHEBI:58210"/>
    </cofactor>
</comment>
<dbReference type="RefSeq" id="WP_334471159.1">
    <property type="nucleotide sequence ID" value="NZ_BAABCB010000027.1"/>
</dbReference>
<protein>
    <submittedName>
        <fullName evidence="8">NAD(P)H-dependent oxidoreductase</fullName>
    </submittedName>
</protein>
<reference evidence="9" key="1">
    <citation type="journal article" date="2019" name="Int. J. Syst. Evol. Microbiol.">
        <title>The Global Catalogue of Microorganisms (GCM) 10K type strain sequencing project: providing services to taxonomists for standard genome sequencing and annotation.</title>
        <authorList>
            <consortium name="The Broad Institute Genomics Platform"/>
            <consortium name="The Broad Institute Genome Sequencing Center for Infectious Disease"/>
            <person name="Wu L."/>
            <person name="Ma J."/>
        </authorList>
    </citation>
    <scope>NUCLEOTIDE SEQUENCE [LARGE SCALE GENOMIC DNA]</scope>
    <source>
        <strain evidence="9">JCM 17633</strain>
    </source>
</reference>
<dbReference type="Proteomes" id="UP001501682">
    <property type="component" value="Unassembled WGS sequence"/>
</dbReference>
<keyword evidence="9" id="KW-1185">Reference proteome</keyword>
<dbReference type="EMBL" id="BAABCB010000027">
    <property type="protein sequence ID" value="GAA4245213.1"/>
    <property type="molecule type" value="Genomic_DNA"/>
</dbReference>
<dbReference type="InterPro" id="IPR000415">
    <property type="entry name" value="Nitroreductase-like"/>
</dbReference>
<comment type="caution">
    <text evidence="8">The sequence shown here is derived from an EMBL/GenBank/DDBJ whole genome shotgun (WGS) entry which is preliminary data.</text>
</comment>
<keyword evidence="5" id="KW-0521">NADP</keyword>
<dbReference type="SUPFAM" id="SSF55469">
    <property type="entry name" value="FMN-dependent nitroreductase-like"/>
    <property type="match status" value="1"/>
</dbReference>
<sequence length="209" mass="23661">MSIIEKLKWRYATKKFDVTKSLSEEKLNTLKEAFNLTALSYGLQTLKLIVVEDKIIRERLVDVSYGQRQVVDASHLLVLCIQAEIDDNDIEAHFDTIKAIRNTPDSVLYPFKSQLKSTINQMPSIKKIDWATKQAYIALGNLMTVCAVEEIDSCPMEGFISNDLDEILGIDALGLKSVLLLPVGYRANDDMFADFKKVRKDLSETIIEL</sequence>
<comment type="similarity">
    <text evidence="2">Belongs to the nitroreductase family.</text>
</comment>
<evidence type="ECO:0000256" key="2">
    <source>
        <dbReference type="ARBA" id="ARBA00007118"/>
    </source>
</evidence>
<dbReference type="InterPro" id="IPR029479">
    <property type="entry name" value="Nitroreductase"/>
</dbReference>
<dbReference type="InterPro" id="IPR033878">
    <property type="entry name" value="NfsB-like"/>
</dbReference>
<evidence type="ECO:0000256" key="5">
    <source>
        <dbReference type="ARBA" id="ARBA00022857"/>
    </source>
</evidence>
<evidence type="ECO:0000259" key="7">
    <source>
        <dbReference type="Pfam" id="PF00881"/>
    </source>
</evidence>
<proteinExistence type="inferred from homology"/>
<evidence type="ECO:0000256" key="3">
    <source>
        <dbReference type="ARBA" id="ARBA00022630"/>
    </source>
</evidence>
<accession>A0ABP8CZZ3</accession>
<organism evidence="8 9">
    <name type="scientific">Winogradskyella damuponensis</name>
    <dbReference type="NCBI Taxonomy" id="943939"/>
    <lineage>
        <taxon>Bacteria</taxon>
        <taxon>Pseudomonadati</taxon>
        <taxon>Bacteroidota</taxon>
        <taxon>Flavobacteriia</taxon>
        <taxon>Flavobacteriales</taxon>
        <taxon>Flavobacteriaceae</taxon>
        <taxon>Winogradskyella</taxon>
    </lineage>
</organism>
<evidence type="ECO:0000256" key="4">
    <source>
        <dbReference type="ARBA" id="ARBA00022643"/>
    </source>
</evidence>
<keyword evidence="6" id="KW-0560">Oxidoreductase</keyword>
<evidence type="ECO:0000313" key="8">
    <source>
        <dbReference type="EMBL" id="GAA4245213.1"/>
    </source>
</evidence>
<dbReference type="CDD" id="cd02149">
    <property type="entry name" value="NfsB-like"/>
    <property type="match status" value="1"/>
</dbReference>
<evidence type="ECO:0000313" key="9">
    <source>
        <dbReference type="Proteomes" id="UP001501682"/>
    </source>
</evidence>
<feature type="domain" description="Nitroreductase" evidence="7">
    <location>
        <begin position="7"/>
        <end position="185"/>
    </location>
</feature>
<dbReference type="Pfam" id="PF00881">
    <property type="entry name" value="Nitroreductase"/>
    <property type="match status" value="1"/>
</dbReference>